<evidence type="ECO:0000313" key="2">
    <source>
        <dbReference type="Proteomes" id="UP000053060"/>
    </source>
</evidence>
<dbReference type="AlphaFoldDB" id="A0A0V9URH5"/>
<dbReference type="GeneID" id="29941392"/>
<proteinExistence type="predicted"/>
<dbReference type="GO" id="GO:0016853">
    <property type="term" value="F:isomerase activity"/>
    <property type="evidence" value="ECO:0007669"/>
    <property type="project" value="UniProtKB-KW"/>
</dbReference>
<dbReference type="Gene3D" id="3.40.30.10">
    <property type="entry name" value="Glutaredoxin"/>
    <property type="match status" value="1"/>
</dbReference>
<dbReference type="Pfam" id="PF05768">
    <property type="entry name" value="Glrx-like"/>
    <property type="match status" value="1"/>
</dbReference>
<dbReference type="Proteomes" id="UP000053060">
    <property type="component" value="Unassembled WGS sequence"/>
</dbReference>
<comment type="caution">
    <text evidence="1">The sequence shown here is derived from an EMBL/GenBank/DDBJ whole genome shotgun (WGS) entry which is preliminary data.</text>
</comment>
<accession>A0A0V9URH5</accession>
<dbReference type="SUPFAM" id="SSF52833">
    <property type="entry name" value="Thioredoxin-like"/>
    <property type="match status" value="1"/>
</dbReference>
<protein>
    <submittedName>
        <fullName evidence="1">Thiol-disulfide isomerase</fullName>
    </submittedName>
</protein>
<evidence type="ECO:0000313" key="1">
    <source>
        <dbReference type="EMBL" id="KSZ60586.1"/>
    </source>
</evidence>
<dbReference type="InterPro" id="IPR036249">
    <property type="entry name" value="Thioredoxin-like_sf"/>
</dbReference>
<dbReference type="CDD" id="cd01659">
    <property type="entry name" value="TRX_superfamily"/>
    <property type="match status" value="1"/>
</dbReference>
<gene>
    <name evidence="1" type="ORF">Z045_03990</name>
</gene>
<name>A0A0V9URH5_9NOCA</name>
<sequence>MSEQSSSATSGSASRHHLTLLVRAGCGACGPAREQLEALAEELGVEVTCIDVDVAAATDPDLRAEFGDRLPVVLLDGREHSYWEVDEPRLRADLAR</sequence>
<dbReference type="EMBL" id="AZXY01000001">
    <property type="protein sequence ID" value="KSZ60586.1"/>
    <property type="molecule type" value="Genomic_DNA"/>
</dbReference>
<keyword evidence="1" id="KW-0413">Isomerase</keyword>
<dbReference type="RefSeq" id="WP_006552340.1">
    <property type="nucleotide sequence ID" value="NZ_AZXY01000001.1"/>
</dbReference>
<dbReference type="PATRIC" id="fig|1441730.3.peg.842"/>
<reference evidence="2" key="1">
    <citation type="submission" date="2015-01" db="EMBL/GenBank/DDBJ databases">
        <title>Draft genome sequence of Rhodococcus pyridinivorans strain KG-16, a hydrocarbon-degrading bacterium.</title>
        <authorList>
            <person name="Aggarwal R.K."/>
            <person name="Dawar C."/>
        </authorList>
    </citation>
    <scope>NUCLEOTIDE SEQUENCE [LARGE SCALE GENOMIC DNA]</scope>
    <source>
        <strain evidence="2">KG-16</strain>
    </source>
</reference>
<reference evidence="1 2" key="2">
    <citation type="journal article" date="2016" name="Genome Announc.">
        <title>Draft Genome Sequence of a Versatile Hydrocarbon-Degrading Bacterium, Rhodococcus pyridinivorans Strain KG-16, Collected from Oil Fields in India.</title>
        <authorList>
            <person name="Aggarwal R.K."/>
            <person name="Dawar C."/>
            <person name="Phanindranath R."/>
            <person name="Mutnuri L."/>
            <person name="Dayal A.M."/>
        </authorList>
    </citation>
    <scope>NUCLEOTIDE SEQUENCE [LARGE SCALE GENOMIC DNA]</scope>
    <source>
        <strain evidence="1 2">KG-16</strain>
    </source>
</reference>
<organism evidence="1 2">
    <name type="scientific">Rhodococcus pyridinivorans KG-16</name>
    <dbReference type="NCBI Taxonomy" id="1441730"/>
    <lineage>
        <taxon>Bacteria</taxon>
        <taxon>Bacillati</taxon>
        <taxon>Actinomycetota</taxon>
        <taxon>Actinomycetes</taxon>
        <taxon>Mycobacteriales</taxon>
        <taxon>Nocardiaceae</taxon>
        <taxon>Rhodococcus</taxon>
    </lineage>
</organism>
<dbReference type="InterPro" id="IPR008554">
    <property type="entry name" value="Glutaredoxin-like"/>
</dbReference>